<dbReference type="AlphaFoldDB" id="A0A1S2Q644"/>
<reference evidence="1 2" key="1">
    <citation type="submission" date="2016-10" db="EMBL/GenBank/DDBJ databases">
        <title>Genome sequence of Streptomyces sp. MUSC 93.</title>
        <authorList>
            <person name="Lee L.-H."/>
            <person name="Ser H.-L."/>
            <person name="Law J.W.-F."/>
        </authorList>
    </citation>
    <scope>NUCLEOTIDE SEQUENCE [LARGE SCALE GENOMIC DNA]</scope>
    <source>
        <strain evidence="1 2">MUSC 93</strain>
    </source>
</reference>
<keyword evidence="2" id="KW-1185">Reference proteome</keyword>
<dbReference type="Proteomes" id="UP000179935">
    <property type="component" value="Unassembled WGS sequence"/>
</dbReference>
<dbReference type="EMBL" id="MLYP01000006">
    <property type="protein sequence ID" value="OIK00695.1"/>
    <property type="molecule type" value="Genomic_DNA"/>
</dbReference>
<accession>A0A1S2Q644</accession>
<evidence type="ECO:0000313" key="2">
    <source>
        <dbReference type="Proteomes" id="UP000179935"/>
    </source>
</evidence>
<dbReference type="RefSeq" id="WP_071364515.1">
    <property type="nucleotide sequence ID" value="NZ_MLYP01000006.1"/>
</dbReference>
<protein>
    <submittedName>
        <fullName evidence="1">Uncharacterized protein</fullName>
    </submittedName>
</protein>
<organism evidence="1 2">
    <name type="scientific">Streptomyces colonosanans</name>
    <dbReference type="NCBI Taxonomy" id="1428652"/>
    <lineage>
        <taxon>Bacteria</taxon>
        <taxon>Bacillati</taxon>
        <taxon>Actinomycetota</taxon>
        <taxon>Actinomycetes</taxon>
        <taxon>Kitasatosporales</taxon>
        <taxon>Streptomycetaceae</taxon>
        <taxon>Streptomyces</taxon>
    </lineage>
</organism>
<comment type="caution">
    <text evidence="1">The sequence shown here is derived from an EMBL/GenBank/DDBJ whole genome shotgun (WGS) entry which is preliminary data.</text>
</comment>
<proteinExistence type="predicted"/>
<sequence>MRVEPVELAGDGRFGAVFLPDEPDEPDEGVVFFGVGLLGPGFAEPPEAGFADLAGGFFAAGLAAGFVAAFQPVPQTKQDASDSRLFVSHLVQRQSAAGLAGDGRLAAGRGALLRGRGAAGAEAGARRVLPQIVQAFSAGLLKVSQSAQRQFAVAATPVVPFFVTRAGSPRLSRRRS</sequence>
<name>A0A1S2Q644_9ACTN</name>
<gene>
    <name evidence="1" type="ORF">BIV24_02900</name>
</gene>
<evidence type="ECO:0000313" key="1">
    <source>
        <dbReference type="EMBL" id="OIK00695.1"/>
    </source>
</evidence>